<evidence type="ECO:0000313" key="3">
    <source>
        <dbReference type="Proteomes" id="UP001231189"/>
    </source>
</evidence>
<comment type="caution">
    <text evidence="2">The sequence shown here is derived from an EMBL/GenBank/DDBJ whole genome shotgun (WGS) entry which is preliminary data.</text>
</comment>
<dbReference type="PANTHER" id="PTHR47481">
    <property type="match status" value="1"/>
</dbReference>
<dbReference type="Pfam" id="PF14223">
    <property type="entry name" value="Retrotran_gag_2"/>
    <property type="match status" value="1"/>
</dbReference>
<dbReference type="AlphaFoldDB" id="A0AAD8T064"/>
<organism evidence="2 3">
    <name type="scientific">Lolium multiflorum</name>
    <name type="common">Italian ryegrass</name>
    <name type="synonym">Lolium perenne subsp. multiflorum</name>
    <dbReference type="NCBI Taxonomy" id="4521"/>
    <lineage>
        <taxon>Eukaryota</taxon>
        <taxon>Viridiplantae</taxon>
        <taxon>Streptophyta</taxon>
        <taxon>Embryophyta</taxon>
        <taxon>Tracheophyta</taxon>
        <taxon>Spermatophyta</taxon>
        <taxon>Magnoliopsida</taxon>
        <taxon>Liliopsida</taxon>
        <taxon>Poales</taxon>
        <taxon>Poaceae</taxon>
        <taxon>BOP clade</taxon>
        <taxon>Pooideae</taxon>
        <taxon>Poodae</taxon>
        <taxon>Poeae</taxon>
        <taxon>Poeae Chloroplast Group 2 (Poeae type)</taxon>
        <taxon>Loliodinae</taxon>
        <taxon>Loliinae</taxon>
        <taxon>Lolium</taxon>
    </lineage>
</organism>
<keyword evidence="3" id="KW-1185">Reference proteome</keyword>
<dbReference type="EMBL" id="JAUUTY010000003">
    <property type="protein sequence ID" value="KAK1667531.1"/>
    <property type="molecule type" value="Genomic_DNA"/>
</dbReference>
<dbReference type="Proteomes" id="UP001231189">
    <property type="component" value="Unassembled WGS sequence"/>
</dbReference>
<proteinExistence type="predicted"/>
<evidence type="ECO:0000313" key="2">
    <source>
        <dbReference type="EMBL" id="KAK1667531.1"/>
    </source>
</evidence>
<sequence length="666" mass="72449">MSSIGYNSASSSSDSDDDAFKQFGIPVATQTLPTSRLQALRIRDHVLVTLDYEKENYGIWSRQFLTALSKFGLRDHIDGSPAQGTSDWVLNDFAIVSWYDGTVTPSTLAIVEPRNATTRSLWRAIRSVFRDNRDTRATYLRDEFHGFNQDDLSVVEYTSKMKEMADTLGDLGSRVRDRELVHNVLRGLNEQLQHAVPHMTRGRLPNFIKLRSFLLLEERRLSRRARIVAHNALLAQAHLAFQAAVTPMPAYTNPAPPPYFNHRQRASTVQVPPKPAHPLLLVRARRKRRRGCSGCPGSVRPSRRGGTSACCPPAPARPALAGTFQAWAGPGILGAAPGARPPTPTAPHGLAVHAAPSAAPSPQWDQSALIAALNQMALQAQPGHTASGSSTAVPPLTWALVPDLATGRVIHRCNSTGDLYPFVPPAQCFLATVSAALWHQRLGHPGIEALANASKYFKFSSSPRLHLHATPTTTLRRSTSITSCPLHATRRAMQPTRLLFIGLVHDRVARPHPCWAALVTRPQPTICDGLCGSLRWWHRVLDARRRARQLGACCVTRPPPHGHSCLMSTGASILVDSVGPPRAEVCRTAASFLKWITQGLSNSGRKRKPRYEKSSESAVIAKPRSGTGVSAPACAERGSAPEGSSINTAAISTAIFITAAAPMRRE</sequence>
<gene>
    <name evidence="2" type="ORF">QYE76_055690</name>
</gene>
<evidence type="ECO:0000256" key="1">
    <source>
        <dbReference type="SAM" id="MobiDB-lite"/>
    </source>
</evidence>
<protein>
    <submittedName>
        <fullName evidence="2">Uncharacterized protein</fullName>
    </submittedName>
</protein>
<reference evidence="2" key="1">
    <citation type="submission" date="2023-07" db="EMBL/GenBank/DDBJ databases">
        <title>A chromosome-level genome assembly of Lolium multiflorum.</title>
        <authorList>
            <person name="Chen Y."/>
            <person name="Copetti D."/>
            <person name="Kolliker R."/>
            <person name="Studer B."/>
        </authorList>
    </citation>
    <scope>NUCLEOTIDE SEQUENCE</scope>
    <source>
        <strain evidence="2">02402/16</strain>
        <tissue evidence="2">Leaf</tissue>
    </source>
</reference>
<dbReference type="PANTHER" id="PTHR47481:SF41">
    <property type="entry name" value="COPIA-LIKE POLYPROTEIN_RETROTRANSPOSON"/>
    <property type="match status" value="1"/>
</dbReference>
<feature type="region of interest" description="Disordered" evidence="1">
    <location>
        <begin position="602"/>
        <end position="643"/>
    </location>
</feature>
<name>A0AAD8T064_LOLMU</name>
<accession>A0AAD8T064</accession>